<evidence type="ECO:0000256" key="5">
    <source>
        <dbReference type="ARBA" id="ARBA00022989"/>
    </source>
</evidence>
<keyword evidence="3" id="KW-0812">Transmembrane</keyword>
<dbReference type="STRING" id="1070870.SAMN05444351_0249"/>
<dbReference type="Proteomes" id="UP000184471">
    <property type="component" value="Unassembled WGS sequence"/>
</dbReference>
<dbReference type="SUPFAM" id="SSF48317">
    <property type="entry name" value="Acid phosphatase/Vanadium-dependent haloperoxidase"/>
    <property type="match status" value="1"/>
</dbReference>
<keyword evidence="5" id="KW-1133">Transmembrane helix</keyword>
<evidence type="ECO:0000313" key="8">
    <source>
        <dbReference type="EMBL" id="SHF62832.1"/>
    </source>
</evidence>
<dbReference type="Pfam" id="PF01569">
    <property type="entry name" value="PAP2"/>
    <property type="match status" value="1"/>
</dbReference>
<dbReference type="PANTHER" id="PTHR14969">
    <property type="entry name" value="SPHINGOSINE-1-PHOSPHATE PHOSPHOHYDROLASE"/>
    <property type="match status" value="1"/>
</dbReference>
<dbReference type="RefSeq" id="WP_083628140.1">
    <property type="nucleotide sequence ID" value="NZ_FQVX01000001.1"/>
</dbReference>
<evidence type="ECO:0000256" key="4">
    <source>
        <dbReference type="ARBA" id="ARBA00022801"/>
    </source>
</evidence>
<evidence type="ECO:0000256" key="1">
    <source>
        <dbReference type="ARBA" id="ARBA00004651"/>
    </source>
</evidence>
<dbReference type="Gene3D" id="1.20.144.10">
    <property type="entry name" value="Phosphatidic acid phosphatase type 2/haloperoxidase"/>
    <property type="match status" value="1"/>
</dbReference>
<name>A0A1M5D837_9ACTN</name>
<proteinExistence type="predicted"/>
<dbReference type="AlphaFoldDB" id="A0A1M5D837"/>
<accession>A0A1M5D837</accession>
<dbReference type="SMART" id="SM00014">
    <property type="entry name" value="acidPPc"/>
    <property type="match status" value="1"/>
</dbReference>
<sequence length="417" mass="42306">MTPLRLRYWDARLHAAVGALPESPADRWLRRLTRSADHGRLWFAVALLLALRRGPSRRAALRGLGSLTVASTVVNTVLKRVFGRVRPDMANLSAGRALPRAPHTFSFPSGHSASAGAFATGVVLESPMAGAAVGPLALAVGYSRVHVGVHYPGDVVSGLAIGAGLALAGRRLRPPPTPPAAAPEAPALPRGGGLVVVATPAAAADVRRLLPDAEVLDRGPDALRDAARGGRARALGVAGDEDAVAAAAAVAAEHGLPLAVFGGTGPLGGAPEGTAAAVAAGSAAAVDVAEVDGALVTGPAVVGLRLPPGSRAAARALRDATPVGVVVDGRPAEVWALSVAPGRSGGPLDVRCVRADVPFARLRAVLAPGGRPVLAGREVRVHLWSGPRPVHLGGRAREAATAFTVRARPPLVVYRPR</sequence>
<comment type="subcellular location">
    <subcellularLocation>
        <location evidence="1">Cell membrane</location>
        <topology evidence="1">Multi-pass membrane protein</topology>
    </subcellularLocation>
</comment>
<keyword evidence="6" id="KW-0472">Membrane</keyword>
<feature type="domain" description="Phosphatidic acid phosphatase type 2/haloperoxidase" evidence="7">
    <location>
        <begin position="61"/>
        <end position="170"/>
    </location>
</feature>
<evidence type="ECO:0000259" key="7">
    <source>
        <dbReference type="SMART" id="SM00014"/>
    </source>
</evidence>
<dbReference type="InterPro" id="IPR000326">
    <property type="entry name" value="PAP2/HPO"/>
</dbReference>
<dbReference type="GO" id="GO:0005886">
    <property type="term" value="C:plasma membrane"/>
    <property type="evidence" value="ECO:0007669"/>
    <property type="project" value="UniProtKB-SubCell"/>
</dbReference>
<evidence type="ECO:0000313" key="9">
    <source>
        <dbReference type="Proteomes" id="UP000184471"/>
    </source>
</evidence>
<dbReference type="PANTHER" id="PTHR14969:SF62">
    <property type="entry name" value="DECAPRENYLPHOSPHORYL-5-PHOSPHORIBOSE PHOSPHATASE RV3807C-RELATED"/>
    <property type="match status" value="1"/>
</dbReference>
<evidence type="ECO:0000256" key="3">
    <source>
        <dbReference type="ARBA" id="ARBA00022692"/>
    </source>
</evidence>
<reference evidence="8 9" key="1">
    <citation type="submission" date="2016-11" db="EMBL/GenBank/DDBJ databases">
        <authorList>
            <person name="Jaros S."/>
            <person name="Januszkiewicz K."/>
            <person name="Wedrychowicz H."/>
        </authorList>
    </citation>
    <scope>NUCLEOTIDE SEQUENCE [LARGE SCALE GENOMIC DNA]</scope>
    <source>
        <strain evidence="8 9">DSM 45408</strain>
    </source>
</reference>
<dbReference type="GO" id="GO:0016787">
    <property type="term" value="F:hydrolase activity"/>
    <property type="evidence" value="ECO:0007669"/>
    <property type="project" value="UniProtKB-KW"/>
</dbReference>
<dbReference type="InterPro" id="IPR036938">
    <property type="entry name" value="PAP2/HPO_sf"/>
</dbReference>
<keyword evidence="2" id="KW-1003">Cell membrane</keyword>
<keyword evidence="9" id="KW-1185">Reference proteome</keyword>
<gene>
    <name evidence="8" type="ORF">SAMN05444351_0249</name>
</gene>
<evidence type="ECO:0000256" key="2">
    <source>
        <dbReference type="ARBA" id="ARBA00022475"/>
    </source>
</evidence>
<dbReference type="OrthoDB" id="5242960at2"/>
<protein>
    <submittedName>
        <fullName evidence="8">Undecaprenyl-diphosphatase</fullName>
    </submittedName>
</protein>
<evidence type="ECO:0000256" key="6">
    <source>
        <dbReference type="ARBA" id="ARBA00023136"/>
    </source>
</evidence>
<keyword evidence="4" id="KW-0378">Hydrolase</keyword>
<organism evidence="8 9">
    <name type="scientific">Geodermatophilus nigrescens</name>
    <dbReference type="NCBI Taxonomy" id="1070870"/>
    <lineage>
        <taxon>Bacteria</taxon>
        <taxon>Bacillati</taxon>
        <taxon>Actinomycetota</taxon>
        <taxon>Actinomycetes</taxon>
        <taxon>Geodermatophilales</taxon>
        <taxon>Geodermatophilaceae</taxon>
        <taxon>Geodermatophilus</taxon>
    </lineage>
</organism>
<dbReference type="EMBL" id="FQVX01000001">
    <property type="protein sequence ID" value="SHF62832.1"/>
    <property type="molecule type" value="Genomic_DNA"/>
</dbReference>